<dbReference type="GO" id="GO:0042167">
    <property type="term" value="P:heme catabolic process"/>
    <property type="evidence" value="ECO:0007669"/>
    <property type="project" value="TreeGrafter"/>
</dbReference>
<accession>A0A916JXV3</accession>
<dbReference type="EMBL" id="CAJVAP010000018">
    <property type="protein sequence ID" value="CAG7613502.1"/>
    <property type="molecule type" value="Genomic_DNA"/>
</dbReference>
<proteinExistence type="predicted"/>
<keyword evidence="4" id="KW-1185">Reference proteome</keyword>
<evidence type="ECO:0000259" key="2">
    <source>
        <dbReference type="Pfam" id="PF10615"/>
    </source>
</evidence>
<evidence type="ECO:0000313" key="3">
    <source>
        <dbReference type="EMBL" id="CAG7613502.1"/>
    </source>
</evidence>
<dbReference type="InterPro" id="IPR019595">
    <property type="entry name" value="DUF2470"/>
</dbReference>
<organism evidence="3 4">
    <name type="scientific">Leucobacter soli</name>
    <dbReference type="NCBI Taxonomy" id="2812850"/>
    <lineage>
        <taxon>Bacteria</taxon>
        <taxon>Bacillati</taxon>
        <taxon>Actinomycetota</taxon>
        <taxon>Actinomycetes</taxon>
        <taxon>Micrococcales</taxon>
        <taxon>Microbacteriaceae</taxon>
        <taxon>Leucobacter</taxon>
    </lineage>
</organism>
<dbReference type="PANTHER" id="PTHR10720:SF0">
    <property type="entry name" value="HEME OXYGENASE"/>
    <property type="match status" value="1"/>
</dbReference>
<dbReference type="PANTHER" id="PTHR10720">
    <property type="entry name" value="HEME OXYGENASE"/>
    <property type="match status" value="1"/>
</dbReference>
<dbReference type="GO" id="GO:0004392">
    <property type="term" value="F:heme oxygenase (decyclizing) activity"/>
    <property type="evidence" value="ECO:0007669"/>
    <property type="project" value="InterPro"/>
</dbReference>
<dbReference type="GO" id="GO:0020037">
    <property type="term" value="F:heme binding"/>
    <property type="evidence" value="ECO:0007669"/>
    <property type="project" value="TreeGrafter"/>
</dbReference>
<dbReference type="GO" id="GO:0006788">
    <property type="term" value="P:heme oxidation"/>
    <property type="evidence" value="ECO:0007669"/>
    <property type="project" value="InterPro"/>
</dbReference>
<comment type="caution">
    <text evidence="3">The sequence shown here is derived from an EMBL/GenBank/DDBJ whole genome shotgun (WGS) entry which is preliminary data.</text>
</comment>
<sequence length="349" mass="37735">MSEFDASVVAAVTGHMNGDHPEDNLLIARAFGAPDARESTMVGLDGAAGVWRVVDPAGERELRVEWPGGPVSERADIRREIVALYRASCERLGVTPREEHQAAPSGDAAHGASHPHGGGGHPHGGGHPQAADDGSFSGELRRATWGDHGASEHATFMEDVMHGRGTRDDYAAMVAQHYFMYLALEEAAAGFAEDPAYAVFHPAALIRLPALEADLEHLMGADWRERIAPVPAVAAYADRIRAVAAEGWKAGVLAHHYTRYLGDLSGGQMIARVMVQQHEFDAAGVAFYDFTELGDLREFKERYRDALDAVGAGLDSAERQRVVDEVREAYRFNTETFIDLDKARAAAAA</sequence>
<evidence type="ECO:0000313" key="4">
    <source>
        <dbReference type="Proteomes" id="UP000693892"/>
    </source>
</evidence>
<protein>
    <recommendedName>
        <fullName evidence="2">DUF2470 domain-containing protein</fullName>
    </recommendedName>
</protein>
<name>A0A916JXV3_9MICO</name>
<feature type="domain" description="DUF2470" evidence="2">
    <location>
        <begin position="12"/>
        <end position="84"/>
    </location>
</feature>
<dbReference type="RefSeq" id="WP_236022056.1">
    <property type="nucleotide sequence ID" value="NZ_CAJVAP010000018.1"/>
</dbReference>
<dbReference type="CDD" id="cd19165">
    <property type="entry name" value="HemeO"/>
    <property type="match status" value="1"/>
</dbReference>
<dbReference type="Pfam" id="PF10615">
    <property type="entry name" value="DUF2470"/>
    <property type="match status" value="1"/>
</dbReference>
<dbReference type="AlphaFoldDB" id="A0A916JXV3"/>
<feature type="compositionally biased region" description="Gly residues" evidence="1">
    <location>
        <begin position="116"/>
        <end position="127"/>
    </location>
</feature>
<dbReference type="Pfam" id="PF01126">
    <property type="entry name" value="Heme_oxygenase"/>
    <property type="match status" value="1"/>
</dbReference>
<dbReference type="InterPro" id="IPR016053">
    <property type="entry name" value="Haem_Oase-like"/>
</dbReference>
<feature type="region of interest" description="Disordered" evidence="1">
    <location>
        <begin position="95"/>
        <end position="141"/>
    </location>
</feature>
<gene>
    <name evidence="3" type="ORF">LEUCIP111803_01703</name>
</gene>
<reference evidence="3" key="1">
    <citation type="submission" date="2021-06" db="EMBL/GenBank/DDBJ databases">
        <authorList>
            <person name="Criscuolo A."/>
        </authorList>
    </citation>
    <scope>NUCLEOTIDE SEQUENCE</scope>
    <source>
        <strain evidence="3">CIP111803</strain>
    </source>
</reference>
<dbReference type="GO" id="GO:0006979">
    <property type="term" value="P:response to oxidative stress"/>
    <property type="evidence" value="ECO:0007669"/>
    <property type="project" value="TreeGrafter"/>
</dbReference>
<evidence type="ECO:0000256" key="1">
    <source>
        <dbReference type="SAM" id="MobiDB-lite"/>
    </source>
</evidence>
<dbReference type="Proteomes" id="UP000693892">
    <property type="component" value="Unassembled WGS sequence"/>
</dbReference>
<feature type="compositionally biased region" description="Low complexity" evidence="1">
    <location>
        <begin position="106"/>
        <end position="115"/>
    </location>
</feature>
<dbReference type="InterPro" id="IPR002051">
    <property type="entry name" value="Haem_Oase"/>
</dbReference>